<dbReference type="OrthoDB" id="3029470at2759"/>
<protein>
    <submittedName>
        <fullName evidence="1">Uncharacterized protein</fullName>
    </submittedName>
</protein>
<dbReference type="EMBL" id="JAGPNK010000001">
    <property type="protein sequence ID" value="KAH7329442.1"/>
    <property type="molecule type" value="Genomic_DNA"/>
</dbReference>
<name>A0A8K0WX81_9HYPO</name>
<organism evidence="1 2">
    <name type="scientific">Stachybotrys elegans</name>
    <dbReference type="NCBI Taxonomy" id="80388"/>
    <lineage>
        <taxon>Eukaryota</taxon>
        <taxon>Fungi</taxon>
        <taxon>Dikarya</taxon>
        <taxon>Ascomycota</taxon>
        <taxon>Pezizomycotina</taxon>
        <taxon>Sordariomycetes</taxon>
        <taxon>Hypocreomycetidae</taxon>
        <taxon>Hypocreales</taxon>
        <taxon>Stachybotryaceae</taxon>
        <taxon>Stachybotrys</taxon>
    </lineage>
</organism>
<dbReference type="AlphaFoldDB" id="A0A8K0WX81"/>
<sequence length="423" mass="48284">MDIEFDPERCAELHNALLARTYESTLHATRFFERNMISRINHEIPSVVPWLFQVSEEAPNPLDLPIHRFFSNINTYHPPGHSYSDSPLSGGLKQPEPRRFYHSFPKDSNQERRIILLYPGNVQKEAENGGLFLDLDTYMAIWARLEWEQDIPHDSRAWLPLQLALELNLVLWDRGKYYWNGGHLDIRSWTQRDLGDALHAWETLIQAIHNRLPAESSAAVAWKDPLPAALLDESQISPFAQAFLQNAKRPPFTHVAPGLTTFDEQSYGALMRAETPTASFRFRMSWLGLDPDQGPSLILPAAVSVPSIPQSPPPPGDEDFDRPWGHGRYTIGRKAGLYTGFSSTHGDNAILITAEGRAGDQPIKFAFPRPWGNDQLLTFADMFGLWTWYVNEELWEVDGDGVSTPHSWFTRDDTEEHRKVYWG</sequence>
<keyword evidence="2" id="KW-1185">Reference proteome</keyword>
<comment type="caution">
    <text evidence="1">The sequence shown here is derived from an EMBL/GenBank/DDBJ whole genome shotgun (WGS) entry which is preliminary data.</text>
</comment>
<evidence type="ECO:0000313" key="2">
    <source>
        <dbReference type="Proteomes" id="UP000813444"/>
    </source>
</evidence>
<evidence type="ECO:0000313" key="1">
    <source>
        <dbReference type="EMBL" id="KAH7329442.1"/>
    </source>
</evidence>
<dbReference type="Proteomes" id="UP000813444">
    <property type="component" value="Unassembled WGS sequence"/>
</dbReference>
<accession>A0A8K0WX81</accession>
<gene>
    <name evidence="1" type="ORF">B0I35DRAFT_474047</name>
</gene>
<proteinExistence type="predicted"/>
<reference evidence="1" key="1">
    <citation type="journal article" date="2021" name="Nat. Commun.">
        <title>Genetic determinants of endophytism in the Arabidopsis root mycobiome.</title>
        <authorList>
            <person name="Mesny F."/>
            <person name="Miyauchi S."/>
            <person name="Thiergart T."/>
            <person name="Pickel B."/>
            <person name="Atanasova L."/>
            <person name="Karlsson M."/>
            <person name="Huettel B."/>
            <person name="Barry K.W."/>
            <person name="Haridas S."/>
            <person name="Chen C."/>
            <person name="Bauer D."/>
            <person name="Andreopoulos W."/>
            <person name="Pangilinan J."/>
            <person name="LaButti K."/>
            <person name="Riley R."/>
            <person name="Lipzen A."/>
            <person name="Clum A."/>
            <person name="Drula E."/>
            <person name="Henrissat B."/>
            <person name="Kohler A."/>
            <person name="Grigoriev I.V."/>
            <person name="Martin F.M."/>
            <person name="Hacquard S."/>
        </authorList>
    </citation>
    <scope>NUCLEOTIDE SEQUENCE</scope>
    <source>
        <strain evidence="1">MPI-CAGE-CH-0235</strain>
    </source>
</reference>